<accession>A0A4Z2DZQ4</accession>
<evidence type="ECO:0000313" key="1">
    <source>
        <dbReference type="EMBL" id="TNN21632.1"/>
    </source>
</evidence>
<dbReference type="EMBL" id="SRLO01026766">
    <property type="protein sequence ID" value="TNN21632.1"/>
    <property type="molecule type" value="Genomic_DNA"/>
</dbReference>
<keyword evidence="2" id="KW-1185">Reference proteome</keyword>
<organism evidence="1 2">
    <name type="scientific">Liparis tanakae</name>
    <name type="common">Tanaka's snailfish</name>
    <dbReference type="NCBI Taxonomy" id="230148"/>
    <lineage>
        <taxon>Eukaryota</taxon>
        <taxon>Metazoa</taxon>
        <taxon>Chordata</taxon>
        <taxon>Craniata</taxon>
        <taxon>Vertebrata</taxon>
        <taxon>Euteleostomi</taxon>
        <taxon>Actinopterygii</taxon>
        <taxon>Neopterygii</taxon>
        <taxon>Teleostei</taxon>
        <taxon>Neoteleostei</taxon>
        <taxon>Acanthomorphata</taxon>
        <taxon>Eupercaria</taxon>
        <taxon>Perciformes</taxon>
        <taxon>Cottioidei</taxon>
        <taxon>Cottales</taxon>
        <taxon>Liparidae</taxon>
        <taxon>Liparis</taxon>
    </lineage>
</organism>
<proteinExistence type="predicted"/>
<dbReference type="AlphaFoldDB" id="A0A4Z2DZQ4"/>
<protein>
    <submittedName>
        <fullName evidence="1">Uncharacterized protein</fullName>
    </submittedName>
</protein>
<reference evidence="1 2" key="1">
    <citation type="submission" date="2019-03" db="EMBL/GenBank/DDBJ databases">
        <title>First draft genome of Liparis tanakae, snailfish: a comprehensive survey of snailfish specific genes.</title>
        <authorList>
            <person name="Kim W."/>
            <person name="Song I."/>
            <person name="Jeong J.-H."/>
            <person name="Kim D."/>
            <person name="Kim S."/>
            <person name="Ryu S."/>
            <person name="Song J.Y."/>
            <person name="Lee S.K."/>
        </authorList>
    </citation>
    <scope>NUCLEOTIDE SEQUENCE [LARGE SCALE GENOMIC DNA]</scope>
    <source>
        <tissue evidence="1">Muscle</tissue>
    </source>
</reference>
<evidence type="ECO:0000313" key="2">
    <source>
        <dbReference type="Proteomes" id="UP000314294"/>
    </source>
</evidence>
<name>A0A4Z2DZQ4_9TELE</name>
<sequence length="54" mass="5883">MFSMQENPWCLCGGGGVATPPTWACFDIYLDVGGDPNRPLKRIVSDIEEPQQAA</sequence>
<gene>
    <name evidence="1" type="ORF">EYF80_068256</name>
</gene>
<comment type="caution">
    <text evidence="1">The sequence shown here is derived from an EMBL/GenBank/DDBJ whole genome shotgun (WGS) entry which is preliminary data.</text>
</comment>
<dbReference type="Proteomes" id="UP000314294">
    <property type="component" value="Unassembled WGS sequence"/>
</dbReference>